<dbReference type="EMBL" id="UOFL01000099">
    <property type="protein sequence ID" value="VAW76114.1"/>
    <property type="molecule type" value="Genomic_DNA"/>
</dbReference>
<protein>
    <recommendedName>
        <fullName evidence="1">Transposase IS4-like domain-containing protein</fullName>
    </recommendedName>
</protein>
<gene>
    <name evidence="2" type="ORF">MNBD_GAMMA12-3295</name>
</gene>
<dbReference type="InterPro" id="IPR047768">
    <property type="entry name" value="Tn5p-like"/>
</dbReference>
<reference evidence="2" key="1">
    <citation type="submission" date="2018-06" db="EMBL/GenBank/DDBJ databases">
        <authorList>
            <person name="Zhirakovskaya E."/>
        </authorList>
    </citation>
    <scope>NUCLEOTIDE SEQUENCE</scope>
</reference>
<dbReference type="Pfam" id="PF01609">
    <property type="entry name" value="DDE_Tnp_1"/>
    <property type="match status" value="1"/>
</dbReference>
<evidence type="ECO:0000259" key="1">
    <source>
        <dbReference type="Pfam" id="PF01609"/>
    </source>
</evidence>
<dbReference type="SUPFAM" id="SSF53098">
    <property type="entry name" value="Ribonuclease H-like"/>
    <property type="match status" value="1"/>
</dbReference>
<sequence>MLYTNIPILTFEEATEKLRWYCLRWRIEVYFKVIKSGFKVEDCRLENAERLIRYLAVVSIVAWRVYWLTLVARTAPETSALLFLDDFGWKILFAKFNSNKKIPQREPNMKQVTT</sequence>
<dbReference type="InterPro" id="IPR012337">
    <property type="entry name" value="RNaseH-like_sf"/>
</dbReference>
<feature type="domain" description="Transposase IS4-like" evidence="1">
    <location>
        <begin position="14"/>
        <end position="60"/>
    </location>
</feature>
<dbReference type="Gene3D" id="1.10.740.10">
    <property type="entry name" value="Transferase Inhibitor Protein From Tn5, Chain"/>
    <property type="match status" value="1"/>
</dbReference>
<dbReference type="Gene3D" id="3.90.350.10">
    <property type="entry name" value="Transposase Inhibitor Protein From Tn5, Chain A, domain 1"/>
    <property type="match status" value="1"/>
</dbReference>
<dbReference type="GO" id="GO:0006313">
    <property type="term" value="P:DNA transposition"/>
    <property type="evidence" value="ECO:0007669"/>
    <property type="project" value="InterPro"/>
</dbReference>
<dbReference type="GO" id="GO:0003677">
    <property type="term" value="F:DNA binding"/>
    <property type="evidence" value="ECO:0007669"/>
    <property type="project" value="InterPro"/>
</dbReference>
<dbReference type="GO" id="GO:0004803">
    <property type="term" value="F:transposase activity"/>
    <property type="evidence" value="ECO:0007669"/>
    <property type="project" value="InterPro"/>
</dbReference>
<organism evidence="2">
    <name type="scientific">hydrothermal vent metagenome</name>
    <dbReference type="NCBI Taxonomy" id="652676"/>
    <lineage>
        <taxon>unclassified sequences</taxon>
        <taxon>metagenomes</taxon>
        <taxon>ecological metagenomes</taxon>
    </lineage>
</organism>
<evidence type="ECO:0000313" key="2">
    <source>
        <dbReference type="EMBL" id="VAW76114.1"/>
    </source>
</evidence>
<dbReference type="AlphaFoldDB" id="A0A3B0Z4A6"/>
<dbReference type="InterPro" id="IPR002559">
    <property type="entry name" value="Transposase_11"/>
</dbReference>
<dbReference type="PANTHER" id="PTHR37319">
    <property type="entry name" value="TRANSPOSASE"/>
    <property type="match status" value="1"/>
</dbReference>
<dbReference type="PANTHER" id="PTHR37319:SF1">
    <property type="entry name" value="TRANSPOSASE TN5 DIMERISATION DOMAIN-CONTAINING PROTEIN"/>
    <property type="match status" value="1"/>
</dbReference>
<name>A0A3B0Z4A6_9ZZZZ</name>
<accession>A0A3B0Z4A6</accession>
<dbReference type="InterPro" id="IPR014737">
    <property type="entry name" value="Transposase_Tn5-like_C"/>
</dbReference>
<proteinExistence type="predicted"/>